<dbReference type="Proteomes" id="UP000198972">
    <property type="component" value="Unassembled WGS sequence"/>
</dbReference>
<evidence type="ECO:0000313" key="2">
    <source>
        <dbReference type="Proteomes" id="UP000198972"/>
    </source>
</evidence>
<organism evidence="1 2">
    <name type="scientific">Fontibacillus panacisegetis</name>
    <dbReference type="NCBI Taxonomy" id="670482"/>
    <lineage>
        <taxon>Bacteria</taxon>
        <taxon>Bacillati</taxon>
        <taxon>Bacillota</taxon>
        <taxon>Bacilli</taxon>
        <taxon>Bacillales</taxon>
        <taxon>Paenibacillaceae</taxon>
        <taxon>Fontibacillus</taxon>
    </lineage>
</organism>
<proteinExistence type="predicted"/>
<dbReference type="EMBL" id="FNBG01000009">
    <property type="protein sequence ID" value="SDF35660.1"/>
    <property type="molecule type" value="Genomic_DNA"/>
</dbReference>
<accession>A0A1G7KF58</accession>
<sequence length="46" mass="5608">MLNDLERKLLRVLYNFSTQKRRMPFKPELERLTGRRYADIQAIRGI</sequence>
<protein>
    <submittedName>
        <fullName evidence="1">Uncharacterized protein</fullName>
    </submittedName>
</protein>
<dbReference type="AlphaFoldDB" id="A0A1G7KF58"/>
<gene>
    <name evidence="1" type="ORF">SAMN04488542_109117</name>
</gene>
<keyword evidence="2" id="KW-1185">Reference proteome</keyword>
<name>A0A1G7KF58_9BACL</name>
<evidence type="ECO:0000313" key="1">
    <source>
        <dbReference type="EMBL" id="SDF35660.1"/>
    </source>
</evidence>
<reference evidence="1 2" key="1">
    <citation type="submission" date="2016-10" db="EMBL/GenBank/DDBJ databases">
        <authorList>
            <person name="de Groot N.N."/>
        </authorList>
    </citation>
    <scope>NUCLEOTIDE SEQUENCE [LARGE SCALE GENOMIC DNA]</scope>
    <source>
        <strain evidence="1 2">DSM 28129</strain>
    </source>
</reference>